<feature type="chain" id="PRO_5012339276" evidence="1">
    <location>
        <begin position="16"/>
        <end position="34"/>
    </location>
</feature>
<keyword evidence="1" id="KW-0732">Signal</keyword>
<organism evidence="2">
    <name type="scientific">Anguilla anguilla</name>
    <name type="common">European freshwater eel</name>
    <name type="synonym">Muraena anguilla</name>
    <dbReference type="NCBI Taxonomy" id="7936"/>
    <lineage>
        <taxon>Eukaryota</taxon>
        <taxon>Metazoa</taxon>
        <taxon>Chordata</taxon>
        <taxon>Craniata</taxon>
        <taxon>Vertebrata</taxon>
        <taxon>Euteleostomi</taxon>
        <taxon>Actinopterygii</taxon>
        <taxon>Neopterygii</taxon>
        <taxon>Teleostei</taxon>
        <taxon>Anguilliformes</taxon>
        <taxon>Anguillidae</taxon>
        <taxon>Anguilla</taxon>
    </lineage>
</organism>
<evidence type="ECO:0000313" key="2">
    <source>
        <dbReference type="EMBL" id="JAH81045.1"/>
    </source>
</evidence>
<dbReference type="EMBL" id="GBXM01027532">
    <property type="protein sequence ID" value="JAH81045.1"/>
    <property type="molecule type" value="Transcribed_RNA"/>
</dbReference>
<reference evidence="2" key="2">
    <citation type="journal article" date="2015" name="Fish Shellfish Immunol.">
        <title>Early steps in the European eel (Anguilla anguilla)-Vibrio vulnificus interaction in the gills: Role of the RtxA13 toxin.</title>
        <authorList>
            <person name="Callol A."/>
            <person name="Pajuelo D."/>
            <person name="Ebbesson L."/>
            <person name="Teles M."/>
            <person name="MacKenzie S."/>
            <person name="Amaro C."/>
        </authorList>
    </citation>
    <scope>NUCLEOTIDE SEQUENCE</scope>
</reference>
<accession>A0A0E9VUM7</accession>
<name>A0A0E9VUM7_ANGAN</name>
<evidence type="ECO:0000256" key="1">
    <source>
        <dbReference type="SAM" id="SignalP"/>
    </source>
</evidence>
<protein>
    <submittedName>
        <fullName evidence="2">Uncharacterized protein</fullName>
    </submittedName>
</protein>
<dbReference type="AlphaFoldDB" id="A0A0E9VUM7"/>
<sequence>MSGVLVFSVVAQVTAAGVAGGEHPAPEAAEPNAQ</sequence>
<reference evidence="2" key="1">
    <citation type="submission" date="2014-11" db="EMBL/GenBank/DDBJ databases">
        <authorList>
            <person name="Amaro Gonzalez C."/>
        </authorList>
    </citation>
    <scope>NUCLEOTIDE SEQUENCE</scope>
</reference>
<proteinExistence type="predicted"/>
<feature type="signal peptide" evidence="1">
    <location>
        <begin position="1"/>
        <end position="15"/>
    </location>
</feature>